<gene>
    <name evidence="1" type="ORF">DSO57_1023551</name>
</gene>
<sequence>MTKKKTMPEKKMVEEKTLTASSTQPSPPINSDPGIPDCSVRLLDQEAFPERYLPDKEEINKDLLHRVLDVNTVTRKQAICTESIPSKEAVDTISIPYAEQLSMLYTEVTHESNSVRKLSQLLRLVQVSTNLDNLKSLNPDLTTALELFLTQFKGLDIHKVTKIASPHYGEQHNCTYIELVVHRLQVRAILDSGAPGNIVSTRLVKKLKLAPELDYNEEFGTEGPEKTKALGSYSSLLLCFGKLVVTAPAIVLRNKSYNILIGTSFMATYGTIINHQDSNFSILGH</sequence>
<keyword evidence="2" id="KW-1185">Reference proteome</keyword>
<reference evidence="1" key="1">
    <citation type="submission" date="2022-04" db="EMBL/GenBank/DDBJ databases">
        <title>Genome of the entomopathogenic fungus Entomophthora muscae.</title>
        <authorList>
            <person name="Elya C."/>
            <person name="Lovett B.R."/>
            <person name="Lee E."/>
            <person name="Macias A.M."/>
            <person name="Hajek A.E."/>
            <person name="De Bivort B.L."/>
            <person name="Kasson M.T."/>
            <person name="De Fine Licht H.H."/>
            <person name="Stajich J.E."/>
        </authorList>
    </citation>
    <scope>NUCLEOTIDE SEQUENCE</scope>
    <source>
        <strain evidence="1">Berkeley</strain>
    </source>
</reference>
<evidence type="ECO:0000313" key="1">
    <source>
        <dbReference type="EMBL" id="KAJ9053512.1"/>
    </source>
</evidence>
<evidence type="ECO:0000313" key="2">
    <source>
        <dbReference type="Proteomes" id="UP001165960"/>
    </source>
</evidence>
<accession>A0ACC2RTT3</accession>
<proteinExistence type="predicted"/>
<name>A0ACC2RTT3_9FUNG</name>
<organism evidence="1 2">
    <name type="scientific">Entomophthora muscae</name>
    <dbReference type="NCBI Taxonomy" id="34485"/>
    <lineage>
        <taxon>Eukaryota</taxon>
        <taxon>Fungi</taxon>
        <taxon>Fungi incertae sedis</taxon>
        <taxon>Zoopagomycota</taxon>
        <taxon>Entomophthoromycotina</taxon>
        <taxon>Entomophthoromycetes</taxon>
        <taxon>Entomophthorales</taxon>
        <taxon>Entomophthoraceae</taxon>
        <taxon>Entomophthora</taxon>
    </lineage>
</organism>
<protein>
    <submittedName>
        <fullName evidence="1">Uncharacterized protein</fullName>
    </submittedName>
</protein>
<comment type="caution">
    <text evidence="1">The sequence shown here is derived from an EMBL/GenBank/DDBJ whole genome shotgun (WGS) entry which is preliminary data.</text>
</comment>
<dbReference type="EMBL" id="QTSX02006513">
    <property type="protein sequence ID" value="KAJ9053512.1"/>
    <property type="molecule type" value="Genomic_DNA"/>
</dbReference>
<dbReference type="Proteomes" id="UP001165960">
    <property type="component" value="Unassembled WGS sequence"/>
</dbReference>